<dbReference type="EMBL" id="JAPJDZ010000016">
    <property type="protein sequence ID" value="MDP5135999.1"/>
    <property type="molecule type" value="Genomic_DNA"/>
</dbReference>
<name>A0ABT9HXY2_9GAMM</name>
<keyword evidence="2" id="KW-0732">Signal</keyword>
<feature type="signal peptide" evidence="2">
    <location>
        <begin position="1"/>
        <end position="26"/>
    </location>
</feature>
<comment type="caution">
    <text evidence="3">The sequence shown here is derived from an EMBL/GenBank/DDBJ whole genome shotgun (WGS) entry which is preliminary data.</text>
</comment>
<sequence>MKIKFLIATISAIACMTLLTSNNSSQVNINDSVDESLIACMWHPYCGEPDIYSPVAQPEDKKTDTKDTKDIKLA</sequence>
<protein>
    <submittedName>
        <fullName evidence="3">Uncharacterized protein</fullName>
    </submittedName>
</protein>
<evidence type="ECO:0000313" key="3">
    <source>
        <dbReference type="EMBL" id="MDP5135999.1"/>
    </source>
</evidence>
<evidence type="ECO:0000256" key="2">
    <source>
        <dbReference type="SAM" id="SignalP"/>
    </source>
</evidence>
<evidence type="ECO:0000313" key="4">
    <source>
        <dbReference type="Proteomes" id="UP001231109"/>
    </source>
</evidence>
<reference evidence="3 4" key="1">
    <citation type="submission" date="2022-11" db="EMBL/GenBank/DDBJ databases">
        <title>Viruses from the air-sea interface of a natural surface slick.</title>
        <authorList>
            <person name="Rahlff J."/>
            <person name="Holmfeldt K."/>
        </authorList>
    </citation>
    <scope>NUCLEOTIDE SEQUENCE [LARGE SCALE GENOMIC DNA]</scope>
    <source>
        <strain evidence="3 4">SMS4</strain>
    </source>
</reference>
<feature type="region of interest" description="Disordered" evidence="1">
    <location>
        <begin position="53"/>
        <end position="74"/>
    </location>
</feature>
<dbReference type="PROSITE" id="PS51257">
    <property type="entry name" value="PROKAR_LIPOPROTEIN"/>
    <property type="match status" value="1"/>
</dbReference>
<organism evidence="3 4">
    <name type="scientific">Rheinheimera baltica</name>
    <dbReference type="NCBI Taxonomy" id="67576"/>
    <lineage>
        <taxon>Bacteria</taxon>
        <taxon>Pseudomonadati</taxon>
        <taxon>Pseudomonadota</taxon>
        <taxon>Gammaproteobacteria</taxon>
        <taxon>Chromatiales</taxon>
        <taxon>Chromatiaceae</taxon>
        <taxon>Rheinheimera</taxon>
    </lineage>
</organism>
<accession>A0ABT9HXY2</accession>
<keyword evidence="4" id="KW-1185">Reference proteome</keyword>
<gene>
    <name evidence="3" type="ORF">ORJ04_08570</name>
</gene>
<feature type="compositionally biased region" description="Basic and acidic residues" evidence="1">
    <location>
        <begin position="58"/>
        <end position="74"/>
    </location>
</feature>
<evidence type="ECO:0000256" key="1">
    <source>
        <dbReference type="SAM" id="MobiDB-lite"/>
    </source>
</evidence>
<dbReference type="RefSeq" id="WP_027670323.1">
    <property type="nucleotide sequence ID" value="NZ_JAPJDY010000010.1"/>
</dbReference>
<feature type="chain" id="PRO_5045134158" evidence="2">
    <location>
        <begin position="27"/>
        <end position="74"/>
    </location>
</feature>
<dbReference type="Proteomes" id="UP001231109">
    <property type="component" value="Unassembled WGS sequence"/>
</dbReference>
<proteinExistence type="predicted"/>